<sequence>MFLCPHASDAAGEEGAEPARRAGDGRGAEARWVPGAAAFRTRAQQDAAPPAVQQPRPQSAEAPTVPRRDDDRRLEVRRRGVLQQLVADVDVGRVEVDRGAGRVPETAAAAPGTGTGLGEHIPEARVLDTAVAPAAAPARRPGRRQRRL</sequence>
<evidence type="ECO:0000313" key="2">
    <source>
        <dbReference type="EnsemblPlants" id="Zm00001eb050430_P001"/>
    </source>
</evidence>
<feature type="region of interest" description="Disordered" evidence="1">
    <location>
        <begin position="1"/>
        <end position="77"/>
    </location>
</feature>
<dbReference type="InParanoid" id="A0A804M0Q7"/>
<dbReference type="AlphaFoldDB" id="A0A804M0Q7"/>
<evidence type="ECO:0000313" key="3">
    <source>
        <dbReference type="Proteomes" id="UP000007305"/>
    </source>
</evidence>
<dbReference type="Gramene" id="Zm00001eb050430_T001">
    <property type="protein sequence ID" value="Zm00001eb050430_P001"/>
    <property type="gene ID" value="Zm00001eb050430"/>
</dbReference>
<dbReference type="Proteomes" id="UP000007305">
    <property type="component" value="Chromosome 1"/>
</dbReference>
<accession>A0A804M0Q7</accession>
<protein>
    <submittedName>
        <fullName evidence="2">Uncharacterized protein</fullName>
    </submittedName>
</protein>
<dbReference type="EnsemblPlants" id="Zm00001eb050430_T001">
    <property type="protein sequence ID" value="Zm00001eb050430_P001"/>
    <property type="gene ID" value="Zm00001eb050430"/>
</dbReference>
<name>A0A804M0Q7_MAIZE</name>
<proteinExistence type="predicted"/>
<keyword evidence="3" id="KW-1185">Reference proteome</keyword>
<feature type="compositionally biased region" description="Basic and acidic residues" evidence="1">
    <location>
        <begin position="66"/>
        <end position="77"/>
    </location>
</feature>
<feature type="compositionally biased region" description="Low complexity" evidence="1">
    <location>
        <begin position="44"/>
        <end position="60"/>
    </location>
</feature>
<feature type="compositionally biased region" description="Basic and acidic residues" evidence="1">
    <location>
        <begin position="17"/>
        <end position="29"/>
    </location>
</feature>
<reference evidence="2" key="2">
    <citation type="submission" date="2019-07" db="EMBL/GenBank/DDBJ databases">
        <authorList>
            <person name="Seetharam A."/>
            <person name="Woodhouse M."/>
            <person name="Cannon E."/>
        </authorList>
    </citation>
    <scope>NUCLEOTIDE SEQUENCE [LARGE SCALE GENOMIC DNA]</scope>
    <source>
        <strain evidence="2">cv. B73</strain>
    </source>
</reference>
<organism evidence="2 3">
    <name type="scientific">Zea mays</name>
    <name type="common">Maize</name>
    <dbReference type="NCBI Taxonomy" id="4577"/>
    <lineage>
        <taxon>Eukaryota</taxon>
        <taxon>Viridiplantae</taxon>
        <taxon>Streptophyta</taxon>
        <taxon>Embryophyta</taxon>
        <taxon>Tracheophyta</taxon>
        <taxon>Spermatophyta</taxon>
        <taxon>Magnoliopsida</taxon>
        <taxon>Liliopsida</taxon>
        <taxon>Poales</taxon>
        <taxon>Poaceae</taxon>
        <taxon>PACMAD clade</taxon>
        <taxon>Panicoideae</taxon>
        <taxon>Andropogonodae</taxon>
        <taxon>Andropogoneae</taxon>
        <taxon>Tripsacinae</taxon>
        <taxon>Zea</taxon>
    </lineage>
</organism>
<reference evidence="3" key="1">
    <citation type="submission" date="2015-12" db="EMBL/GenBank/DDBJ databases">
        <title>Update maize B73 reference genome by single molecule sequencing technologies.</title>
        <authorList>
            <consortium name="Maize Genome Sequencing Project"/>
            <person name="Ware D."/>
        </authorList>
    </citation>
    <scope>NUCLEOTIDE SEQUENCE [LARGE SCALE GENOMIC DNA]</scope>
    <source>
        <strain evidence="3">cv. B73</strain>
    </source>
</reference>
<evidence type="ECO:0000256" key="1">
    <source>
        <dbReference type="SAM" id="MobiDB-lite"/>
    </source>
</evidence>
<dbReference type="FunCoup" id="A0A804M0Q7">
    <property type="interactions" value="473"/>
</dbReference>
<reference evidence="2" key="3">
    <citation type="submission" date="2021-05" db="UniProtKB">
        <authorList>
            <consortium name="EnsemblPlants"/>
        </authorList>
    </citation>
    <scope>IDENTIFICATION</scope>
    <source>
        <strain evidence="2">cv. B73</strain>
    </source>
</reference>